<feature type="compositionally biased region" description="Polar residues" evidence="1">
    <location>
        <begin position="387"/>
        <end position="399"/>
    </location>
</feature>
<dbReference type="Gene3D" id="1.10.510.10">
    <property type="entry name" value="Transferase(Phosphotransferase) domain 1"/>
    <property type="match status" value="1"/>
</dbReference>
<dbReference type="EMBL" id="JRKL02000126">
    <property type="protein sequence ID" value="KAF3974795.1"/>
    <property type="molecule type" value="Genomic_DNA"/>
</dbReference>
<dbReference type="FunFam" id="3.30.200.20:FF:000268">
    <property type="entry name" value="probable receptor-like serine/threonine-protein kinase At5g57670"/>
    <property type="match status" value="1"/>
</dbReference>
<dbReference type="InterPro" id="IPR008271">
    <property type="entry name" value="Ser/Thr_kinase_AS"/>
</dbReference>
<feature type="domain" description="Protein kinase" evidence="2">
    <location>
        <begin position="454"/>
        <end position="732"/>
    </location>
</feature>
<evidence type="ECO:0000256" key="1">
    <source>
        <dbReference type="SAM" id="MobiDB-lite"/>
    </source>
</evidence>
<proteinExistence type="predicted"/>
<evidence type="ECO:0000259" key="2">
    <source>
        <dbReference type="PROSITE" id="PS50011"/>
    </source>
</evidence>
<sequence>MMMKKKNKARKRDRKKQFLSGILMNNHGVECLSSALVQPAKLARYLVVNYDLLDPDHLKFCKGFHIAKKINFNGARTRKSSSKNVLKRVRKHSAAKAVILRIKRESASLSWVSYAKYCANLAVHRGKTMFERPSVDQPRGLESDMRPEFYFIESHATLIHAGAPAIVKAKSHAFRNPDSIIRDGNGGFKISNSSLNYHYKKEANLSLDSLLPMKLPESTLGWPLLKKIVPMSYKALRKSQARKMSVVQWAMNLPHRSMPLSLQNQVGLHLNKTDMSFDRKAVNYSYKERENEEGTRPQLIQASEFETVHGSKRTEENFGLVCENKMEVPSSSASVHIKESPQSKPGWPLLRIAASANVNSSRDFKARKMSVVQWLMSLPKRSISVSPQKKTSFVSNKTESPIERESSYSGDFNSENGSTASGKLLKELELLIRTNLSGYRWFSHKELNNATSHFSSENIIGEGGCSNVYKGYLPSGRTVAVKILKSYKEAGNDFYSEMDIISTLKHKHITSLIGVCVEDSYLISVYDFFPLGSLEEHLHGQSNRSVLSWEVRFKVAVAVAEALNYLHNECSRPVIHRDIKSSNILLSNEFQPQLSDFGLAVWGPTDSTHVIHSDVVGTFGYIAPEYFMRGRVSDKIDVYSFGVVLLELLSGRKPIGSETLKGQKSLVKWAKPLLESEDLKALLDPKLNGNFEVDQMHRMFLAAGLCVRQSARLRPKISQILKLLTGEKDAYNCLSSNVIDFKEIENQDDDDIFPEFYCNQQYMGSTLLKTESNSSSLSSSDISIRSAEKTRHFMLKDYLKERQD</sequence>
<evidence type="ECO:0000313" key="3">
    <source>
        <dbReference type="EMBL" id="KAF3974795.1"/>
    </source>
</evidence>
<dbReference type="GO" id="GO:0005524">
    <property type="term" value="F:ATP binding"/>
    <property type="evidence" value="ECO:0007669"/>
    <property type="project" value="InterPro"/>
</dbReference>
<evidence type="ECO:0000313" key="4">
    <source>
        <dbReference type="Proteomes" id="UP000737018"/>
    </source>
</evidence>
<dbReference type="GO" id="GO:0004672">
    <property type="term" value="F:protein kinase activity"/>
    <property type="evidence" value="ECO:0007669"/>
    <property type="project" value="InterPro"/>
</dbReference>
<keyword evidence="4" id="KW-1185">Reference proteome</keyword>
<dbReference type="InterPro" id="IPR046958">
    <property type="entry name" value="RBK1/2/STUNTED"/>
</dbReference>
<name>A0A8J4RY96_9ROSI</name>
<protein>
    <recommendedName>
        <fullName evidence="2">Protein kinase domain-containing protein</fullName>
    </recommendedName>
</protein>
<dbReference type="FunFam" id="1.10.510.10:FF:000284">
    <property type="entry name" value="Putative receptor-like serine/threonine-protein kinase"/>
    <property type="match status" value="1"/>
</dbReference>
<dbReference type="InterPro" id="IPR000719">
    <property type="entry name" value="Prot_kinase_dom"/>
</dbReference>
<dbReference type="AlphaFoldDB" id="A0A8J4RY96"/>
<feature type="region of interest" description="Disordered" evidence="1">
    <location>
        <begin position="387"/>
        <end position="414"/>
    </location>
</feature>
<accession>A0A8J4RY96</accession>
<dbReference type="Pfam" id="PF00069">
    <property type="entry name" value="Pkinase"/>
    <property type="match status" value="1"/>
</dbReference>
<dbReference type="PROSITE" id="PS00108">
    <property type="entry name" value="PROTEIN_KINASE_ST"/>
    <property type="match status" value="1"/>
</dbReference>
<dbReference type="SMART" id="SM00220">
    <property type="entry name" value="S_TKc"/>
    <property type="match status" value="1"/>
</dbReference>
<dbReference type="CDD" id="cd14066">
    <property type="entry name" value="STKc_IRAK"/>
    <property type="match status" value="1"/>
</dbReference>
<dbReference type="Proteomes" id="UP000737018">
    <property type="component" value="Unassembled WGS sequence"/>
</dbReference>
<reference evidence="3" key="1">
    <citation type="submission" date="2020-03" db="EMBL/GenBank/DDBJ databases">
        <title>Castanea mollissima Vanexum genome sequencing.</title>
        <authorList>
            <person name="Staton M."/>
        </authorList>
    </citation>
    <scope>NUCLEOTIDE SEQUENCE</scope>
    <source>
        <tissue evidence="3">Leaf</tissue>
    </source>
</reference>
<dbReference type="InterPro" id="IPR011009">
    <property type="entry name" value="Kinase-like_dom_sf"/>
</dbReference>
<dbReference type="PANTHER" id="PTHR47987:SF11">
    <property type="entry name" value="RECEPTOR-LIKE CYTOSOLIC SERINE_THREONINE-PROTEIN KINASE RBK1 ISOFORM X1"/>
    <property type="match status" value="1"/>
</dbReference>
<dbReference type="PANTHER" id="PTHR47987">
    <property type="entry name" value="OS08G0249100 PROTEIN"/>
    <property type="match status" value="1"/>
</dbReference>
<gene>
    <name evidence="3" type="ORF">CMV_001902</name>
</gene>
<dbReference type="Gene3D" id="3.30.200.20">
    <property type="entry name" value="Phosphorylase Kinase, domain 1"/>
    <property type="match status" value="1"/>
</dbReference>
<dbReference type="SUPFAM" id="SSF56112">
    <property type="entry name" value="Protein kinase-like (PK-like)"/>
    <property type="match status" value="1"/>
</dbReference>
<dbReference type="PROSITE" id="PS50011">
    <property type="entry name" value="PROTEIN_KINASE_DOM"/>
    <property type="match status" value="1"/>
</dbReference>
<dbReference type="OrthoDB" id="654677at2759"/>
<organism evidence="3 4">
    <name type="scientific">Castanea mollissima</name>
    <name type="common">Chinese chestnut</name>
    <dbReference type="NCBI Taxonomy" id="60419"/>
    <lineage>
        <taxon>Eukaryota</taxon>
        <taxon>Viridiplantae</taxon>
        <taxon>Streptophyta</taxon>
        <taxon>Embryophyta</taxon>
        <taxon>Tracheophyta</taxon>
        <taxon>Spermatophyta</taxon>
        <taxon>Magnoliopsida</taxon>
        <taxon>eudicotyledons</taxon>
        <taxon>Gunneridae</taxon>
        <taxon>Pentapetalae</taxon>
        <taxon>rosids</taxon>
        <taxon>fabids</taxon>
        <taxon>Fagales</taxon>
        <taxon>Fagaceae</taxon>
        <taxon>Castanea</taxon>
    </lineage>
</organism>
<comment type="caution">
    <text evidence="3">The sequence shown here is derived from an EMBL/GenBank/DDBJ whole genome shotgun (WGS) entry which is preliminary data.</text>
</comment>